<dbReference type="Pfam" id="PF00578">
    <property type="entry name" value="AhpC-TSA"/>
    <property type="match status" value="1"/>
</dbReference>
<proteinExistence type="predicted"/>
<evidence type="ECO:0000313" key="3">
    <source>
        <dbReference type="Proteomes" id="UP000199580"/>
    </source>
</evidence>
<dbReference type="PANTHER" id="PTHR43640">
    <property type="entry name" value="OS07G0260300 PROTEIN"/>
    <property type="match status" value="1"/>
</dbReference>
<keyword evidence="3" id="KW-1185">Reference proteome</keyword>
<dbReference type="SUPFAM" id="SSF52833">
    <property type="entry name" value="Thioredoxin-like"/>
    <property type="match status" value="1"/>
</dbReference>
<dbReference type="InterPro" id="IPR047262">
    <property type="entry name" value="PRX-like1"/>
</dbReference>
<dbReference type="RefSeq" id="WP_091395738.1">
    <property type="nucleotide sequence ID" value="NZ_BKAI01000006.1"/>
</dbReference>
<dbReference type="STRING" id="1128970.SAMN04487935_2415"/>
<organism evidence="2 3">
    <name type="scientific">Flavobacterium noncentrifugens</name>
    <dbReference type="NCBI Taxonomy" id="1128970"/>
    <lineage>
        <taxon>Bacteria</taxon>
        <taxon>Pseudomonadati</taxon>
        <taxon>Bacteroidota</taxon>
        <taxon>Flavobacteriia</taxon>
        <taxon>Flavobacteriales</taxon>
        <taxon>Flavobacteriaceae</taxon>
        <taxon>Flavobacterium</taxon>
    </lineage>
</organism>
<protein>
    <submittedName>
        <fullName evidence="2">Peroxiredoxin</fullName>
    </submittedName>
</protein>
<name>A0A1G8YP93_9FLAO</name>
<evidence type="ECO:0000259" key="1">
    <source>
        <dbReference type="PROSITE" id="PS51352"/>
    </source>
</evidence>
<dbReference type="OrthoDB" id="9809746at2"/>
<dbReference type="InterPro" id="IPR000866">
    <property type="entry name" value="AhpC/TSA"/>
</dbReference>
<dbReference type="GO" id="GO:0016209">
    <property type="term" value="F:antioxidant activity"/>
    <property type="evidence" value="ECO:0007669"/>
    <property type="project" value="InterPro"/>
</dbReference>
<dbReference type="PANTHER" id="PTHR43640:SF1">
    <property type="entry name" value="THIOREDOXIN-DEPENDENT PEROXIREDOXIN"/>
    <property type="match status" value="1"/>
</dbReference>
<dbReference type="GO" id="GO:0016491">
    <property type="term" value="F:oxidoreductase activity"/>
    <property type="evidence" value="ECO:0007669"/>
    <property type="project" value="InterPro"/>
</dbReference>
<dbReference type="PROSITE" id="PS51352">
    <property type="entry name" value="THIOREDOXIN_2"/>
    <property type="match status" value="1"/>
</dbReference>
<accession>A0A1G8YP93</accession>
<dbReference type="InterPro" id="IPR036249">
    <property type="entry name" value="Thioredoxin-like_sf"/>
</dbReference>
<feature type="domain" description="Thioredoxin" evidence="1">
    <location>
        <begin position="9"/>
        <end position="165"/>
    </location>
</feature>
<dbReference type="CDD" id="cd02969">
    <property type="entry name" value="PRX_like1"/>
    <property type="match status" value="1"/>
</dbReference>
<dbReference type="AlphaFoldDB" id="A0A1G8YP93"/>
<gene>
    <name evidence="2" type="ORF">SAMN04487935_2415</name>
</gene>
<dbReference type="EMBL" id="FNEZ01000003">
    <property type="protein sequence ID" value="SDK04566.1"/>
    <property type="molecule type" value="Genomic_DNA"/>
</dbReference>
<reference evidence="2 3" key="1">
    <citation type="submission" date="2016-10" db="EMBL/GenBank/DDBJ databases">
        <authorList>
            <person name="de Groot N.N."/>
        </authorList>
    </citation>
    <scope>NUCLEOTIDE SEQUENCE [LARGE SCALE GENOMIC DNA]</scope>
    <source>
        <strain evidence="2 3">CGMCC 1.10076</strain>
    </source>
</reference>
<dbReference type="InterPro" id="IPR013766">
    <property type="entry name" value="Thioredoxin_domain"/>
</dbReference>
<dbReference type="Gene3D" id="3.40.30.10">
    <property type="entry name" value="Glutaredoxin"/>
    <property type="match status" value="1"/>
</dbReference>
<evidence type="ECO:0000313" key="2">
    <source>
        <dbReference type="EMBL" id="SDK04566.1"/>
    </source>
</evidence>
<dbReference type="Proteomes" id="UP000199580">
    <property type="component" value="Unassembled WGS sequence"/>
</dbReference>
<sequence length="188" mass="21287">MSNTPSNMLPLGTSAPDFRLKDTNSNYNYSYSDLKGSKATLVMFICNHCPFVHHVLDEALKIANDYRVQGLGVMAISSNDIEKYPQDSPELMTEFAFKNKINFPYLYDESQEVARAFDAACTPDFYLFDAQDKLFYRGQLDDSRPGNNIPLSGNDLRNAIDAVIYNRTMATQQKPSLGCNIKWKTQLI</sequence>